<keyword evidence="1" id="KW-0472">Membrane</keyword>
<keyword evidence="1" id="KW-0812">Transmembrane</keyword>
<sequence>MPASTRGFDGGKKVNGRKRHIVVDTLGLLLAVMVTAASVTDRDAGQTLLNRLRERHWHVTRVWADGGYTGRLVDLARDAWRIALTVVRRSDDTSGFTVLPKRWLVERTFARLMHSRRLARDHERRTDTSEAVIQWSMSTVMSRRLARRAR</sequence>
<evidence type="ECO:0000256" key="1">
    <source>
        <dbReference type="SAM" id="Phobius"/>
    </source>
</evidence>
<feature type="domain" description="Transposase IS4-like" evidence="2">
    <location>
        <begin position="5"/>
        <end position="133"/>
    </location>
</feature>
<comment type="caution">
    <text evidence="3">The sequence shown here is derived from an EMBL/GenBank/DDBJ whole genome shotgun (WGS) entry which is preliminary data.</text>
</comment>
<accession>A0ABN3X7B2</accession>
<keyword evidence="1" id="KW-1133">Transmembrane helix</keyword>
<dbReference type="Pfam" id="PF01609">
    <property type="entry name" value="DDE_Tnp_1"/>
    <property type="match status" value="1"/>
</dbReference>
<evidence type="ECO:0000259" key="2">
    <source>
        <dbReference type="Pfam" id="PF01609"/>
    </source>
</evidence>
<evidence type="ECO:0000313" key="3">
    <source>
        <dbReference type="EMBL" id="GAA2939507.1"/>
    </source>
</evidence>
<gene>
    <name evidence="3" type="ORF">GCM10010446_26120</name>
</gene>
<protein>
    <recommendedName>
        <fullName evidence="2">Transposase IS4-like domain-containing protein</fullName>
    </recommendedName>
</protein>
<name>A0ABN3X7B2_9ACTN</name>
<dbReference type="PANTHER" id="PTHR30007:SF0">
    <property type="entry name" value="TRANSPOSASE"/>
    <property type="match status" value="1"/>
</dbReference>
<dbReference type="Proteomes" id="UP001500403">
    <property type="component" value="Unassembled WGS sequence"/>
</dbReference>
<evidence type="ECO:0000313" key="4">
    <source>
        <dbReference type="Proteomes" id="UP001500403"/>
    </source>
</evidence>
<dbReference type="RefSeq" id="WP_344494611.1">
    <property type="nucleotide sequence ID" value="NZ_BAAAUD010000026.1"/>
</dbReference>
<keyword evidence="4" id="KW-1185">Reference proteome</keyword>
<reference evidence="3 4" key="1">
    <citation type="journal article" date="2019" name="Int. J. Syst. Evol. Microbiol.">
        <title>The Global Catalogue of Microorganisms (GCM) 10K type strain sequencing project: providing services to taxonomists for standard genome sequencing and annotation.</title>
        <authorList>
            <consortium name="The Broad Institute Genomics Platform"/>
            <consortium name="The Broad Institute Genome Sequencing Center for Infectious Disease"/>
            <person name="Wu L."/>
            <person name="Ma J."/>
        </authorList>
    </citation>
    <scope>NUCLEOTIDE SEQUENCE [LARGE SCALE GENOMIC DNA]</scope>
    <source>
        <strain evidence="3 4">JCM 9088</strain>
    </source>
</reference>
<organism evidence="3 4">
    <name type="scientific">Streptomyces enissocaesilis</name>
    <dbReference type="NCBI Taxonomy" id="332589"/>
    <lineage>
        <taxon>Bacteria</taxon>
        <taxon>Bacillati</taxon>
        <taxon>Actinomycetota</taxon>
        <taxon>Actinomycetes</taxon>
        <taxon>Kitasatosporales</taxon>
        <taxon>Streptomycetaceae</taxon>
        <taxon>Streptomyces</taxon>
        <taxon>Streptomyces rochei group</taxon>
    </lineage>
</organism>
<dbReference type="EMBL" id="BAAAUD010000026">
    <property type="protein sequence ID" value="GAA2939507.1"/>
    <property type="molecule type" value="Genomic_DNA"/>
</dbReference>
<proteinExistence type="predicted"/>
<dbReference type="InterPro" id="IPR002559">
    <property type="entry name" value="Transposase_11"/>
</dbReference>
<dbReference type="PANTHER" id="PTHR30007">
    <property type="entry name" value="PHP DOMAIN PROTEIN"/>
    <property type="match status" value="1"/>
</dbReference>
<feature type="transmembrane region" description="Helical" evidence="1">
    <location>
        <begin position="21"/>
        <end position="39"/>
    </location>
</feature>